<dbReference type="RefSeq" id="WP_066878442.1">
    <property type="nucleotide sequence ID" value="NZ_LNQB01000096.1"/>
</dbReference>
<accession>A0A178XQ48</accession>
<dbReference type="CDD" id="cd07138">
    <property type="entry name" value="ALDH_CddD_SSP0762"/>
    <property type="match status" value="1"/>
</dbReference>
<dbReference type="InterPro" id="IPR016163">
    <property type="entry name" value="Ald_DH_C"/>
</dbReference>
<dbReference type="FunFam" id="3.40.605.10:FF:000007">
    <property type="entry name" value="NAD/NADP-dependent betaine aldehyde dehydrogenase"/>
    <property type="match status" value="1"/>
</dbReference>
<dbReference type="Gene3D" id="3.40.309.10">
    <property type="entry name" value="Aldehyde Dehydrogenase, Chain A, domain 2"/>
    <property type="match status" value="1"/>
</dbReference>
<comment type="similarity">
    <text evidence="1">Belongs to the aldehyde dehydrogenase family.</text>
</comment>
<evidence type="ECO:0000313" key="6">
    <source>
        <dbReference type="EMBL" id="OAP37369.1"/>
    </source>
</evidence>
<comment type="caution">
    <text evidence="6">The sequence shown here is derived from an EMBL/GenBank/DDBJ whole genome shotgun (WGS) entry which is preliminary data.</text>
</comment>
<reference evidence="6 7" key="1">
    <citation type="submission" date="2015-11" db="EMBL/GenBank/DDBJ databases">
        <title>Ensifer anhuiense sp. nov., an effective nitrogen fixation bacterium with Glycine soja.</title>
        <authorList>
            <person name="Yan H."/>
            <person name="Chen W."/>
        </authorList>
    </citation>
    <scope>NUCLEOTIDE SEQUENCE [LARGE SCALE GENOMIC DNA]</scope>
    <source>
        <strain evidence="6 7">LMG 7837</strain>
    </source>
</reference>
<protein>
    <recommendedName>
        <fullName evidence="3">aldehyde dehydrogenase (NAD(+))</fullName>
        <ecNumber evidence="3">1.2.1.3</ecNumber>
    </recommendedName>
</protein>
<dbReference type="PROSITE" id="PS00070">
    <property type="entry name" value="ALDEHYDE_DEHYDR_CYS"/>
    <property type="match status" value="1"/>
</dbReference>
<evidence type="ECO:0000256" key="2">
    <source>
        <dbReference type="ARBA" id="ARBA00023002"/>
    </source>
</evidence>
<keyword evidence="7" id="KW-1185">Reference proteome</keyword>
<name>A0A178XQ48_SINSA</name>
<feature type="domain" description="Aldehyde dehydrogenase" evidence="5">
    <location>
        <begin position="13"/>
        <end position="467"/>
    </location>
</feature>
<dbReference type="GO" id="GO:0004029">
    <property type="term" value="F:aldehyde dehydrogenase (NAD+) activity"/>
    <property type="evidence" value="ECO:0007669"/>
    <property type="project" value="UniProtKB-EC"/>
</dbReference>
<dbReference type="Pfam" id="PF00171">
    <property type="entry name" value="Aldedh"/>
    <property type="match status" value="1"/>
</dbReference>
<dbReference type="OrthoDB" id="9812625at2"/>
<dbReference type="STRING" id="36856.ATB98_09120"/>
<proteinExistence type="inferred from homology"/>
<dbReference type="PANTHER" id="PTHR42804">
    <property type="entry name" value="ALDEHYDE DEHYDROGENASE"/>
    <property type="match status" value="1"/>
</dbReference>
<dbReference type="EC" id="1.2.1.3" evidence="3"/>
<dbReference type="EMBL" id="LNQB01000096">
    <property type="protein sequence ID" value="OAP37369.1"/>
    <property type="molecule type" value="Genomic_DNA"/>
</dbReference>
<evidence type="ECO:0000256" key="4">
    <source>
        <dbReference type="ARBA" id="ARBA00049194"/>
    </source>
</evidence>
<evidence type="ECO:0000313" key="7">
    <source>
        <dbReference type="Proteomes" id="UP000078507"/>
    </source>
</evidence>
<dbReference type="SUPFAM" id="SSF53720">
    <property type="entry name" value="ALDH-like"/>
    <property type="match status" value="1"/>
</dbReference>
<dbReference type="AlphaFoldDB" id="A0A178XQ48"/>
<dbReference type="InterPro" id="IPR016162">
    <property type="entry name" value="Ald_DH_N"/>
</dbReference>
<dbReference type="Gene3D" id="3.40.605.10">
    <property type="entry name" value="Aldehyde Dehydrogenase, Chain A, domain 1"/>
    <property type="match status" value="1"/>
</dbReference>
<evidence type="ECO:0000256" key="3">
    <source>
        <dbReference type="ARBA" id="ARBA00024226"/>
    </source>
</evidence>
<dbReference type="InterPro" id="IPR015590">
    <property type="entry name" value="Aldehyde_DH_dom"/>
</dbReference>
<dbReference type="Proteomes" id="UP000078507">
    <property type="component" value="Unassembled WGS sequence"/>
</dbReference>
<keyword evidence="2" id="KW-0560">Oxidoreductase</keyword>
<dbReference type="PANTHER" id="PTHR42804:SF1">
    <property type="entry name" value="ALDEHYDE DEHYDROGENASE-RELATED"/>
    <property type="match status" value="1"/>
</dbReference>
<gene>
    <name evidence="6" type="ORF">ATB98_09120</name>
</gene>
<evidence type="ECO:0000259" key="5">
    <source>
        <dbReference type="Pfam" id="PF00171"/>
    </source>
</evidence>
<organism evidence="6 7">
    <name type="scientific">Sinorhizobium saheli</name>
    <dbReference type="NCBI Taxonomy" id="36856"/>
    <lineage>
        <taxon>Bacteria</taxon>
        <taxon>Pseudomonadati</taxon>
        <taxon>Pseudomonadota</taxon>
        <taxon>Alphaproteobacteria</taxon>
        <taxon>Hyphomicrobiales</taxon>
        <taxon>Rhizobiaceae</taxon>
        <taxon>Sinorhizobium/Ensifer group</taxon>
        <taxon>Sinorhizobium</taxon>
    </lineage>
</organism>
<comment type="catalytic activity">
    <reaction evidence="4">
        <text>an aldehyde + NAD(+) + H2O = a carboxylate + NADH + 2 H(+)</text>
        <dbReference type="Rhea" id="RHEA:16185"/>
        <dbReference type="ChEBI" id="CHEBI:15377"/>
        <dbReference type="ChEBI" id="CHEBI:15378"/>
        <dbReference type="ChEBI" id="CHEBI:17478"/>
        <dbReference type="ChEBI" id="CHEBI:29067"/>
        <dbReference type="ChEBI" id="CHEBI:57540"/>
        <dbReference type="ChEBI" id="CHEBI:57945"/>
        <dbReference type="EC" id="1.2.1.3"/>
    </reaction>
</comment>
<evidence type="ECO:0000256" key="1">
    <source>
        <dbReference type="ARBA" id="ARBA00009986"/>
    </source>
</evidence>
<dbReference type="InterPro" id="IPR016160">
    <property type="entry name" value="Ald_DH_CS_CYS"/>
</dbReference>
<sequence length="475" mass="50283">MKRADKFYIDGEWVEPSVSKTLEVIDPSTEQPMGTIALGSAADVEKAVAAARRAFASFSRTPGQERVELLERIVTILKRRNDELGDIISREMGAPLAMARAEQAGIGAVHFEQAIKAFDTFAFDYLHGSTRIVHEPVGVVAMITPWNWPINQIACKVAPALATGCTMVLKPSEIAPFNAVLFAEIMDEAGVPKGVFNLVQGDGPTVGAALASHPGVDMVSFTGSTRAGIAVAQAAAPTVKRVHQELGGKSPNVLLRSADFPAAVAAGVRRCFGNSGQTCTAPTRMLVPTERMDEAGAIAARQADALVVGPPSDPRTDLGPVVSAAQFDKIQALIERGIAEGAELVAGGPGRPSHLNAGYYVRPTVFARVTNEMTIAREEIFGPVLSIIGYDSEEEAIAIANDTPYGLAAYIQGDPREAQALAVRLRAGTVRLNSAAWDAAAPFGGYKQSGNGREYGKFGLHEFTEIKGIVGFSNE</sequence>
<dbReference type="InterPro" id="IPR016161">
    <property type="entry name" value="Ald_DH/histidinol_DH"/>
</dbReference>